<keyword evidence="1" id="KW-0547">Nucleotide-binding</keyword>
<keyword evidence="2" id="KW-0378">Hydrolase</keyword>
<dbReference type="Pfam" id="PF00271">
    <property type="entry name" value="Helicase_C"/>
    <property type="match status" value="1"/>
</dbReference>
<dbReference type="Gene3D" id="3.40.50.300">
    <property type="entry name" value="P-loop containing nucleotide triphosphate hydrolases"/>
    <property type="match status" value="1"/>
</dbReference>
<dbReference type="PROSITE" id="PS51194">
    <property type="entry name" value="HELICASE_CTER"/>
    <property type="match status" value="1"/>
</dbReference>
<dbReference type="Proteomes" id="UP001629113">
    <property type="component" value="Unassembled WGS sequence"/>
</dbReference>
<sequence length="583" mass="65912">MNADQIKNQQKDFTSAEIFLSRLSDASDAHKMRDDEVAQHVCDLFIRQNSPRIHKIDVSTHLMPVYQSPSERASYLDNVSRFSGAKFNIKEIQKADKNDSDREVQVKNRLKDCSDCEQALIQKAGFDNSQEQFPQTLDGTLSRAISEARAEEYSQAFELLKHLLRKVDWLRHHEETRSLDKYEQWGSRIKAHTLGDEEVTSDVLSAITIVEQTLCNDDWKKFWFMNEDEQLQATPGPFALSLYPQGKCPRKQYQKLDNKVVELRTTLTEATKLTQQMVTGKRAARFFARLAEMTEGDLDSRFNCEGADCQSRHLAHDQFTIFVPCGHILCNEKCADANDESCPVRNCDAAVVRYEKTNMAYLGCATNPNTDLIMPHYFGQKIEVLTDLINSLQDHQRITSSTGGILLFVQFSSLQKWVLNALKQKKVGVTLLGDGGNASKTLENWQKAHDKNPVLLLSMGDVNAAGSNLTRANHVIFFSPYHVKGDDSQAVYQDQRIQAIGRAARLGQDYSVHVYDLLSTNTIDVDIIQMRNKKMLKRVEHHNEALPYPAFEPAGLALVEAEEGERGEFTSVASELLFPDLGA</sequence>
<dbReference type="PANTHER" id="PTHR45626:SF26">
    <property type="entry name" value="FAMILY HELICASE, PUTATIVE (AFU_ORTHOLOGUE AFUA_2G09120)-RELATED"/>
    <property type="match status" value="1"/>
</dbReference>
<name>A0ABR4PL36_9HELO</name>
<dbReference type="EMBL" id="JBFCZG010000003">
    <property type="protein sequence ID" value="KAL3424046.1"/>
    <property type="molecule type" value="Genomic_DNA"/>
</dbReference>
<proteinExistence type="predicted"/>
<dbReference type="InterPro" id="IPR049730">
    <property type="entry name" value="SNF2/RAD54-like_C"/>
</dbReference>
<evidence type="ECO:0000313" key="6">
    <source>
        <dbReference type="Proteomes" id="UP001629113"/>
    </source>
</evidence>
<comment type="caution">
    <text evidence="5">The sequence shown here is derived from an EMBL/GenBank/DDBJ whole genome shotgun (WGS) entry which is preliminary data.</text>
</comment>
<evidence type="ECO:0000259" key="4">
    <source>
        <dbReference type="PROSITE" id="PS51194"/>
    </source>
</evidence>
<dbReference type="InterPro" id="IPR027417">
    <property type="entry name" value="P-loop_NTPase"/>
</dbReference>
<organism evidence="5 6">
    <name type="scientific">Phlyctema vagabunda</name>
    <dbReference type="NCBI Taxonomy" id="108571"/>
    <lineage>
        <taxon>Eukaryota</taxon>
        <taxon>Fungi</taxon>
        <taxon>Dikarya</taxon>
        <taxon>Ascomycota</taxon>
        <taxon>Pezizomycotina</taxon>
        <taxon>Leotiomycetes</taxon>
        <taxon>Helotiales</taxon>
        <taxon>Dermateaceae</taxon>
        <taxon>Phlyctema</taxon>
    </lineage>
</organism>
<dbReference type="InterPro" id="IPR001650">
    <property type="entry name" value="Helicase_C-like"/>
</dbReference>
<feature type="domain" description="Helicase C-terminal" evidence="4">
    <location>
        <begin position="384"/>
        <end position="547"/>
    </location>
</feature>
<dbReference type="PANTHER" id="PTHR45626">
    <property type="entry name" value="TRANSCRIPTION TERMINATION FACTOR 2-RELATED"/>
    <property type="match status" value="1"/>
</dbReference>
<evidence type="ECO:0000313" key="5">
    <source>
        <dbReference type="EMBL" id="KAL3424046.1"/>
    </source>
</evidence>
<dbReference type="CDD" id="cd18793">
    <property type="entry name" value="SF2_C_SNF"/>
    <property type="match status" value="1"/>
</dbReference>
<gene>
    <name evidence="5" type="ORF">PVAG01_03327</name>
</gene>
<dbReference type="InterPro" id="IPR050628">
    <property type="entry name" value="SNF2_RAD54_helicase_TF"/>
</dbReference>
<reference evidence="5 6" key="1">
    <citation type="submission" date="2024-06" db="EMBL/GenBank/DDBJ databases">
        <title>Complete genome of Phlyctema vagabunda strain 19-DSS-EL-015.</title>
        <authorList>
            <person name="Fiorenzani C."/>
        </authorList>
    </citation>
    <scope>NUCLEOTIDE SEQUENCE [LARGE SCALE GENOMIC DNA]</scope>
    <source>
        <strain evidence="5 6">19-DSS-EL-015</strain>
    </source>
</reference>
<keyword evidence="3" id="KW-0067">ATP-binding</keyword>
<dbReference type="SUPFAM" id="SSF52540">
    <property type="entry name" value="P-loop containing nucleoside triphosphate hydrolases"/>
    <property type="match status" value="1"/>
</dbReference>
<protein>
    <submittedName>
        <fullName evidence="5">DNA repair protein RAD8</fullName>
    </submittedName>
</protein>
<keyword evidence="6" id="KW-1185">Reference proteome</keyword>
<evidence type="ECO:0000256" key="2">
    <source>
        <dbReference type="ARBA" id="ARBA00022801"/>
    </source>
</evidence>
<evidence type="ECO:0000256" key="1">
    <source>
        <dbReference type="ARBA" id="ARBA00022741"/>
    </source>
</evidence>
<evidence type="ECO:0000256" key="3">
    <source>
        <dbReference type="ARBA" id="ARBA00022840"/>
    </source>
</evidence>
<accession>A0ABR4PL36</accession>